<protein>
    <submittedName>
        <fullName evidence="2">Uncharacterized protein</fullName>
    </submittedName>
</protein>
<dbReference type="Gene3D" id="3.40.190.170">
    <property type="entry name" value="Bacterial extracellular solute-binding protein, family 7"/>
    <property type="match status" value="1"/>
</dbReference>
<dbReference type="EMBL" id="LAZR01015169">
    <property type="protein sequence ID" value="KKM14332.1"/>
    <property type="molecule type" value="Genomic_DNA"/>
</dbReference>
<dbReference type="InterPro" id="IPR038404">
    <property type="entry name" value="TRAP_DctP_sf"/>
</dbReference>
<dbReference type="Pfam" id="PF03480">
    <property type="entry name" value="DctP"/>
    <property type="match status" value="1"/>
</dbReference>
<dbReference type="AlphaFoldDB" id="A0A0F9HGQ0"/>
<dbReference type="GO" id="GO:0055085">
    <property type="term" value="P:transmembrane transport"/>
    <property type="evidence" value="ECO:0007669"/>
    <property type="project" value="InterPro"/>
</dbReference>
<dbReference type="CDD" id="cd13601">
    <property type="entry name" value="PBP2_TRAP_DctP1_3_4_like"/>
    <property type="match status" value="1"/>
</dbReference>
<name>A0A0F9HGQ0_9ZZZZ</name>
<keyword evidence="1" id="KW-0732">Signal</keyword>
<evidence type="ECO:0000313" key="2">
    <source>
        <dbReference type="EMBL" id="KKM14332.1"/>
    </source>
</evidence>
<accession>A0A0F9HGQ0</accession>
<gene>
    <name evidence="2" type="ORF">LCGC14_1707200</name>
</gene>
<comment type="caution">
    <text evidence="2">The sequence shown here is derived from an EMBL/GenBank/DDBJ whole genome shotgun (WGS) entry which is preliminary data.</text>
</comment>
<evidence type="ECO:0000256" key="1">
    <source>
        <dbReference type="ARBA" id="ARBA00022729"/>
    </source>
</evidence>
<proteinExistence type="predicted"/>
<dbReference type="PANTHER" id="PTHR33376">
    <property type="match status" value="1"/>
</dbReference>
<organism evidence="2">
    <name type="scientific">marine sediment metagenome</name>
    <dbReference type="NCBI Taxonomy" id="412755"/>
    <lineage>
        <taxon>unclassified sequences</taxon>
        <taxon>metagenomes</taxon>
        <taxon>ecological metagenomes</taxon>
    </lineage>
</organism>
<dbReference type="PANTHER" id="PTHR33376:SF15">
    <property type="entry name" value="BLL6794 PROTEIN"/>
    <property type="match status" value="1"/>
</dbReference>
<sequence>MKKITYGMMACFAVAGQMTMAETALTVAHGFSPTHVITAQGVDPWMACVNEGNADIAFSYFPSGQIAKTTEMLDALNNGIAHLTTVPIGYVSDRMPLNGVSMLPGMGSSASTVIPAYAKAVKSGLLADEFAANEIVPIWVMALPAYQIVSTKGPLRTKEDFAGKVVRSAGGTMNLTISALGASAAEIPSSDMYVAMERGTADATLSALASIKPYNVNELMNAVSTNGEFGSFSIAFSMTKAAWDGLSPEQQILFTDCAGKTESSIAAFLDAEVTTLQDEFAANGVDVYEFTDAELSAINADLSGVLDDWVKRLADRGLPAEQAVAAYRALLDGGS</sequence>
<dbReference type="NCBIfam" id="NF037995">
    <property type="entry name" value="TRAP_S1"/>
    <property type="match status" value="1"/>
</dbReference>
<dbReference type="InterPro" id="IPR018389">
    <property type="entry name" value="DctP_fam"/>
</dbReference>
<reference evidence="2" key="1">
    <citation type="journal article" date="2015" name="Nature">
        <title>Complex archaea that bridge the gap between prokaryotes and eukaryotes.</title>
        <authorList>
            <person name="Spang A."/>
            <person name="Saw J.H."/>
            <person name="Jorgensen S.L."/>
            <person name="Zaremba-Niedzwiedzka K."/>
            <person name="Martijn J."/>
            <person name="Lind A.E."/>
            <person name="van Eijk R."/>
            <person name="Schleper C."/>
            <person name="Guy L."/>
            <person name="Ettema T.J."/>
        </authorList>
    </citation>
    <scope>NUCLEOTIDE SEQUENCE</scope>
</reference>